<evidence type="ECO:0000313" key="1">
    <source>
        <dbReference type="EMBL" id="CAJ2641743.1"/>
    </source>
</evidence>
<reference evidence="1" key="1">
    <citation type="submission" date="2023-10" db="EMBL/GenBank/DDBJ databases">
        <authorList>
            <person name="Rodriguez Cubillos JULIANA M."/>
            <person name="De Vega J."/>
        </authorList>
    </citation>
    <scope>NUCLEOTIDE SEQUENCE</scope>
</reference>
<comment type="caution">
    <text evidence="1">The sequence shown here is derived from an EMBL/GenBank/DDBJ whole genome shotgun (WGS) entry which is preliminary data.</text>
</comment>
<organism evidence="1 2">
    <name type="scientific">Trifolium pratense</name>
    <name type="common">Red clover</name>
    <dbReference type="NCBI Taxonomy" id="57577"/>
    <lineage>
        <taxon>Eukaryota</taxon>
        <taxon>Viridiplantae</taxon>
        <taxon>Streptophyta</taxon>
        <taxon>Embryophyta</taxon>
        <taxon>Tracheophyta</taxon>
        <taxon>Spermatophyta</taxon>
        <taxon>Magnoliopsida</taxon>
        <taxon>eudicotyledons</taxon>
        <taxon>Gunneridae</taxon>
        <taxon>Pentapetalae</taxon>
        <taxon>rosids</taxon>
        <taxon>fabids</taxon>
        <taxon>Fabales</taxon>
        <taxon>Fabaceae</taxon>
        <taxon>Papilionoideae</taxon>
        <taxon>50 kb inversion clade</taxon>
        <taxon>NPAAA clade</taxon>
        <taxon>Hologalegina</taxon>
        <taxon>IRL clade</taxon>
        <taxon>Trifolieae</taxon>
        <taxon>Trifolium</taxon>
    </lineage>
</organism>
<proteinExistence type="predicted"/>
<dbReference type="EMBL" id="CASHSV030000024">
    <property type="protein sequence ID" value="CAJ2641743.1"/>
    <property type="molecule type" value="Genomic_DNA"/>
</dbReference>
<accession>A0ACB0JCR6</accession>
<evidence type="ECO:0000313" key="2">
    <source>
        <dbReference type="Proteomes" id="UP001177021"/>
    </source>
</evidence>
<gene>
    <name evidence="1" type="ORF">MILVUS5_LOCUS11325</name>
</gene>
<dbReference type="Proteomes" id="UP001177021">
    <property type="component" value="Unassembled WGS sequence"/>
</dbReference>
<sequence>MGRSSYSNVDCDEVRVSVTPSQKQELMKFELLSLNTDFPPSCDGDNSSVNEGCESPLSSWDSEPETDIPSLINCDGMPDQGSLQSINLEENYLGMEEQNQFVGVENTDDGLLWEMDNRSYEELLKKFNEKEEELRVSNFKLTLSEQEIIKLNVQVENGEAQLNNVREELKLKEEELNKQKELSEEEIVMLKIQIEKSENRLDNVHEELQLKEEELNIQKELSEEEISKSKIQIEKSENQLTNVNGELKRKEDELKNQKELLKKAVSHMKSYIEKSVNRFNNVNEELKLKEKELNKQKELSEEEIFKLKTQIEKSEIQLQVTRENMANSELELVSERQKNQMLGDLVKTYKANETNQEQEVRKLKSELLDSQAKFSFDIADISKLNMELTSKLKDCQSRNKELENKLSRDRDAKVAQEMVLEEEINCLREELGQKMHLVEAANKEKEMVVIERNEAKAKIKKLEHEIFSCKAEKLKHADLHATQQKFLQDEIMSLRKEHGQRMDMVMVELDEANVMIANLKAEICSRDDKISNMKKHTDDVKTSLKGLMIDYDTALKEVNDLKLKVGELEFEVTRQNGVISDMAKGKNKEALRQVHDYYEGKLEIYKTAYNELLQKSYS</sequence>
<name>A0ACB0JCR6_TRIPR</name>
<keyword evidence="2" id="KW-1185">Reference proteome</keyword>
<protein>
    <submittedName>
        <fullName evidence="1">Uncharacterized protein</fullName>
    </submittedName>
</protein>